<keyword evidence="1" id="KW-0472">Membrane</keyword>
<evidence type="ECO:0000313" key="2">
    <source>
        <dbReference type="EMBL" id="GHA30716.1"/>
    </source>
</evidence>
<keyword evidence="1" id="KW-0812">Transmembrane</keyword>
<name>A0A918VWR4_9HYPH</name>
<evidence type="ECO:0000256" key="1">
    <source>
        <dbReference type="SAM" id="Phobius"/>
    </source>
</evidence>
<organism evidence="2 3">
    <name type="scientific">Devosia pacifica</name>
    <dbReference type="NCBI Taxonomy" id="1335967"/>
    <lineage>
        <taxon>Bacteria</taxon>
        <taxon>Pseudomonadati</taxon>
        <taxon>Pseudomonadota</taxon>
        <taxon>Alphaproteobacteria</taxon>
        <taxon>Hyphomicrobiales</taxon>
        <taxon>Devosiaceae</taxon>
        <taxon>Devosia</taxon>
    </lineage>
</organism>
<protein>
    <submittedName>
        <fullName evidence="2">Uncharacterized protein</fullName>
    </submittedName>
</protein>
<accession>A0A918VWR4</accession>
<sequence length="222" mass="24996">MQWLSEHTDTINLFVNVAMLIVWILYLHLLFTTFRQQNRPNILINRSAGYDADSRCLISNMSSSPIYIQAILVQLIKGEHIWQRTISDTIKLTDEQAASQPMASTQQGPLRDGEFLDIGTFGRLAERVINYHQREDNVPDSIADADRIKVTVIAVFTARNHLIGAQRSFAVNKRRNVVSLVPDTVMAEQLIGWRQRRALAAAFTYSASGVSELPEDPTSPTT</sequence>
<comment type="caution">
    <text evidence="2">The sequence shown here is derived from an EMBL/GenBank/DDBJ whole genome shotgun (WGS) entry which is preliminary data.</text>
</comment>
<dbReference type="RefSeq" id="WP_189426374.1">
    <property type="nucleotide sequence ID" value="NZ_BMZE01000003.1"/>
</dbReference>
<reference evidence="2" key="1">
    <citation type="journal article" date="2014" name="Int. J. Syst. Evol. Microbiol.">
        <title>Complete genome sequence of Corynebacterium casei LMG S-19264T (=DSM 44701T), isolated from a smear-ripened cheese.</title>
        <authorList>
            <consortium name="US DOE Joint Genome Institute (JGI-PGF)"/>
            <person name="Walter F."/>
            <person name="Albersmeier A."/>
            <person name="Kalinowski J."/>
            <person name="Ruckert C."/>
        </authorList>
    </citation>
    <scope>NUCLEOTIDE SEQUENCE</scope>
    <source>
        <strain evidence="2">KCTC 32437</strain>
    </source>
</reference>
<reference evidence="2" key="2">
    <citation type="submission" date="2020-09" db="EMBL/GenBank/DDBJ databases">
        <authorList>
            <person name="Sun Q."/>
            <person name="Kim S."/>
        </authorList>
    </citation>
    <scope>NUCLEOTIDE SEQUENCE</scope>
    <source>
        <strain evidence="2">KCTC 32437</strain>
    </source>
</reference>
<dbReference type="AlphaFoldDB" id="A0A918VWR4"/>
<keyword evidence="1" id="KW-1133">Transmembrane helix</keyword>
<gene>
    <name evidence="2" type="ORF">GCM10007989_28280</name>
</gene>
<dbReference type="EMBL" id="BMZE01000003">
    <property type="protein sequence ID" value="GHA30716.1"/>
    <property type="molecule type" value="Genomic_DNA"/>
</dbReference>
<keyword evidence="3" id="KW-1185">Reference proteome</keyword>
<feature type="transmembrane region" description="Helical" evidence="1">
    <location>
        <begin position="13"/>
        <end position="31"/>
    </location>
</feature>
<proteinExistence type="predicted"/>
<evidence type="ECO:0000313" key="3">
    <source>
        <dbReference type="Proteomes" id="UP000646579"/>
    </source>
</evidence>
<dbReference type="Proteomes" id="UP000646579">
    <property type="component" value="Unassembled WGS sequence"/>
</dbReference>